<comment type="caution">
    <text evidence="3">The sequence shown here is derived from an EMBL/GenBank/DDBJ whole genome shotgun (WGS) entry which is preliminary data.</text>
</comment>
<evidence type="ECO:0000256" key="2">
    <source>
        <dbReference type="SAM" id="MobiDB-lite"/>
    </source>
</evidence>
<dbReference type="InterPro" id="IPR010998">
    <property type="entry name" value="Integrase_recombinase_N"/>
</dbReference>
<protein>
    <submittedName>
        <fullName evidence="3">Uncharacterized protein</fullName>
    </submittedName>
</protein>
<dbReference type="GO" id="GO:0003677">
    <property type="term" value="F:DNA binding"/>
    <property type="evidence" value="ECO:0007669"/>
    <property type="project" value="UniProtKB-KW"/>
</dbReference>
<organism evidence="3 4">
    <name type="scientific">Symbiodinium necroappetens</name>
    <dbReference type="NCBI Taxonomy" id="1628268"/>
    <lineage>
        <taxon>Eukaryota</taxon>
        <taxon>Sar</taxon>
        <taxon>Alveolata</taxon>
        <taxon>Dinophyceae</taxon>
        <taxon>Suessiales</taxon>
        <taxon>Symbiodiniaceae</taxon>
        <taxon>Symbiodinium</taxon>
    </lineage>
</organism>
<evidence type="ECO:0000313" key="3">
    <source>
        <dbReference type="EMBL" id="CAE7891761.1"/>
    </source>
</evidence>
<feature type="non-terminal residue" evidence="3">
    <location>
        <position position="1"/>
    </location>
</feature>
<dbReference type="Gene3D" id="1.10.150.130">
    <property type="match status" value="1"/>
</dbReference>
<accession>A0A813B4B4</accession>
<feature type="region of interest" description="Disordered" evidence="2">
    <location>
        <begin position="211"/>
        <end position="270"/>
    </location>
</feature>
<keyword evidence="1" id="KW-0238">DNA-binding</keyword>
<reference evidence="3" key="1">
    <citation type="submission" date="2021-02" db="EMBL/GenBank/DDBJ databases">
        <authorList>
            <person name="Dougan E. K."/>
            <person name="Rhodes N."/>
            <person name="Thang M."/>
            <person name="Chan C."/>
        </authorList>
    </citation>
    <scope>NUCLEOTIDE SEQUENCE</scope>
</reference>
<evidence type="ECO:0000256" key="1">
    <source>
        <dbReference type="ARBA" id="ARBA00023125"/>
    </source>
</evidence>
<dbReference type="SUPFAM" id="SSF47823">
    <property type="entry name" value="lambda integrase-like, N-terminal domain"/>
    <property type="match status" value="1"/>
</dbReference>
<dbReference type="AlphaFoldDB" id="A0A813B4B4"/>
<evidence type="ECO:0000313" key="4">
    <source>
        <dbReference type="Proteomes" id="UP000601435"/>
    </source>
</evidence>
<dbReference type="Proteomes" id="UP000601435">
    <property type="component" value="Unassembled WGS sequence"/>
</dbReference>
<gene>
    <name evidence="3" type="ORF">SNEC2469_LOCUS29654</name>
</gene>
<dbReference type="EMBL" id="CAJNJA010067199">
    <property type="protein sequence ID" value="CAE7891761.1"/>
    <property type="molecule type" value="Genomic_DNA"/>
</dbReference>
<name>A0A813B4B4_9DINO</name>
<dbReference type="OrthoDB" id="461187at2759"/>
<feature type="compositionally biased region" description="Low complexity" evidence="2">
    <location>
        <begin position="224"/>
        <end position="239"/>
    </location>
</feature>
<keyword evidence="4" id="KW-1185">Reference proteome</keyword>
<proteinExistence type="predicted"/>
<sequence length="469" mass="52438">MAMMQIEFRFRDANNRIDLKCGRTSVLGTWLTVSHISGPALINTIQACRNQRARVEGPDHVQQFAQLSAVIAPWYNDAMANLDDVVGTTTDQLPVERGNFHLRARSKLQVHPLTFVRQEALAHRSHDEGNELAAQRGPPALMEEAYDQSMSVISPVIEGEELPADRTEGYIEEARDRLRADMRFSRTSAAITPQIFTDVLRDREEAEYQRYSTVRVEETGPELPASSSTPSTAPHSFAPAYPPARTATGPYAMASSRQGDEAPTRQYHSRRISRALYSPAQRKTEEELARWVPTIEILFALVRSTAKTGTADLATDLGFGLAEASLKARELGEARKWGMRLREEMNALRSIVYESGGFRTIQQCVRHWERLETWARSQNIKAIPLTTGVLVKYLLDLADRGCGPTVIPSVRGAVKWICKRIGMQGPDLLDARMALQKTKRVYGDRGKETREAVPIPLALVAALDRFVRA</sequence>